<evidence type="ECO:0000256" key="11">
    <source>
        <dbReference type="ARBA" id="ARBA00023163"/>
    </source>
</evidence>
<name>A0A6J2Y2B0_SITOR</name>
<dbReference type="EC" id="1.14.11.65" evidence="14"/>
<keyword evidence="10" id="KW-0805">Transcription regulation</keyword>
<evidence type="ECO:0000313" key="19">
    <source>
        <dbReference type="RefSeq" id="XP_030757044.1"/>
    </source>
</evidence>
<dbReference type="GO" id="GO:0031490">
    <property type="term" value="F:chromatin DNA binding"/>
    <property type="evidence" value="ECO:0007669"/>
    <property type="project" value="TreeGrafter"/>
</dbReference>
<dbReference type="SMART" id="SM00558">
    <property type="entry name" value="JmjC"/>
    <property type="match status" value="1"/>
</dbReference>
<dbReference type="OrthoDB" id="1667110at2759"/>
<keyword evidence="9" id="KW-0408">Iron</keyword>
<sequence>MAYKCREEIVGKRFLSVSSDRFTKIKGKVRDWSWRAGVIRAATHRDITNSDLQVLVEYDDVEWQRREWITVYHNLFHIFLVEQALVWADRKDPYSHGTVIWPALTFMPIVSNVEIPNNLQPVEFLLDRELTFKEYKTLKPYHEWDSTLRGVRDYPELRLAVKRWAELQDGQRILLTTPSVLVGYRVEVYRAEGTTQWYTAVIIGYNEATRDLTVTDDTVLEEHNEDPALVQMRLIGDGVVESIMRGENVGITPRRSRSSALLHQQNTQLLQSRVIRGLSGVNCQSNVTRRPRQGRSAISETGNSPEPPDKGTPPPKTRKRKTSESDNPSSRTRYANSIKEDLENKQSRKKNVNRSINKKKVLEEANNSKLREVEVVVEDCLQSGTFLPTHSQLLDEEQAVKSEDSEEKQSVKEENDNSKVVEDEEAPIDEVVEVEDKALEENVVEVKEEENISSVSNSDESGSSCSNLNSSVQDEAVVEVVEEANCDNLTEPEQVQNSSSSISEGVEEVREDDDGDARAGAAAKSSMCDQAVTEESKTTDEAGGSIGDDDCVIVASHEVEAVGQSQQRAANVCSSTPSKGADPDCSIRGDDDGPLCSSSPLSSRMDFNETPNSLRFADDRSDSGVSSLRSGSGDERSGSRSSALSSSDEPNSSTGHPATSAPSLPAATRSPLFVPAGAPPAEPVRIWRDPGLLHQVPRRYVEEPQVRHVHSVQHQSLLMSHPQTPSAGPQPPTSAPTSHPAALYPTVSHMAPHPLAQHPALSSVGGHPHLPPHPIYHPPFPDMIWSQRYAKVPTHLLGNQQGPHVTEEQLLEQNRVLLQDRHHTERMIRQQEIEKQQKEKERLDRERHERDKLEREREREKQEREREEKERQDQALQNHFEKSLKAAQQKREQWNLMGGRQTQSREDERKQEMHQREQQRHLSAGMAAARGADPNHRSYYAAVPSKSNVPSKGEYPPPPAHSRLISGKPSDKMTATGIHPSMLPKGDLSMYGYQVHASPNAYYEPKKSSDLYKTTTPGGLVVTKAGMDGRELPNPPPLVSEMKNSVIVKHDAKTSHHVEPRVSIALSPSPKLRSELMGHYMTATGAGGQKSNIYEYRSPTQSPHHMGHAPSPHHHLETPKSGQHHRSSGNQMPSPHHQRQSPHGVAHPHSQQHMSPELRFRQEPGQTMIFPTSGKAIFNDTSGCMLTNDIFIKGKPGFPFMSTASTPGGYTLATTASMAGSKPKVSSPAPQHIYGKPSAVSVVPVSRPHEVQAPPHPVPKPPLSANVSPSPYQQVSQYHPPAMASSSNVNSCPPPPAHSSRTTSTIGFDRMYPSGPMPPASLSVKLLHQPGTSPPTASSAPLSTSRPHPSYSISPGPGGIQQQVQTQPLDLGISSNKSSNDQPTSPKRKTTPLGTPVCLEVKKRRVETPPGLTPTLQQNLKNFGNNLAPQPQLARVSEPSPLIASAATTITTLVNTLAAYRTPVTTMTTNLLVPTQSPTSLTENLPDLSVTTVTLDAPRPASTDSTHSTPPAKPATPSLPLSSSPAPPARNTPTPNSVGAPPLSTTPNPGGGGCSTPNNTPGTSSTPPITDENPGTPLKIPPSAVDSEKSNSPGPQKTAGGTYPVRHLKKAWLQRHTGEDLEDTTGVVGSGSCVSLPLNLGSPSPPPAKKENPVNSIHSVGSMAVNSINKSKHFQAKTVGRKTKENVNGDASSKNNDDSSSSDQERGGRKSPPKRKPPKVKRKKGGGAGNNSAVLAKKTAEEKKRKNEKLPPQSESGSDSDKESDSAKDSDSGASTTVSGSGGGGGKKPNKEPRKRGRRPKGSKNDKGEEPRAKKSKEEPPRDPFRKPPVGQLKKTGETFLQDGPCFEVAPKLAKCRECRWTPNQRSKNMPNIFCRFYAFRRLRYTKNGQLAIAGFSDPHKDALEDDIKLWLPNPDNPPTDLDLDTSRFLLTQVGDHFCDLLVQEKEAHAEHMSDDKTIAWKRVVQGVREMCDVCETTLFNYHWTCNKCGFVVCLDCYKSRKHGSVKSMSEPGKDRDEFMWLLCTNRSSHEQEKLMLTQIIADDCLVKLGHMVHEMRDLWGIEQFCGCPSSKDLKTNNAETKEAVKMILAEKMNGVKKEVKEELKGTVNGVKEEKQSNLNWLADVALSKSEEGVKKEPKEEGSSSEEEGNFSTLRELLIRPSYKANGSSRAASPVAKGDKKKSSKSETSESDPLANMGLNDSPAVPEKEEPEEKMELKHYIRRYNWQNKGRQQVPIRIMTLTESKILYPTVPHSWLCDGKLLRLSDPTCADNYKIFQDQWKRGQPVIVSDVCRAINKDLWNPDAFARDFGDEKNDLVNCLTGNLVPNQPMRRFWEGFEDPAKRLKDERGQPMLLKLKDWPPGEDFAELLPARFKDLMHALPLPEYTRRRGRLNLASRLPKCFVRPDLGPKMYNAYGSALHAARGTTNLHLDVSDAVNVMVYVGVPRGGTGDEHVKEAFRAIDEAGCDILTRRRVRDKGELPGALWHIYAARDADKIRDLLNKVTVERGGRLEPHNDPIHDQSGYLDGPLRERLYKEYGVEGYAIVQCLGDAVFIPAGAPHQVRNLHNCIKVAEDFVSPENVAHCFHLTQEFRGLSDTHSNHEDKLQIKNIIYHAVKDALGSLGAAVNLKLGNAASQPDTDSS</sequence>
<dbReference type="SUPFAM" id="SSF51197">
    <property type="entry name" value="Clavaminate synthase-like"/>
    <property type="match status" value="1"/>
</dbReference>
<feature type="compositionally biased region" description="Basic and acidic residues" evidence="16">
    <location>
        <begin position="1759"/>
        <end position="1771"/>
    </location>
</feature>
<feature type="region of interest" description="Disordered" evidence="16">
    <location>
        <begin position="1638"/>
        <end position="1838"/>
    </location>
</feature>
<keyword evidence="3" id="KW-0479">Metal-binding</keyword>
<feature type="region of interest" description="Disordered" evidence="16">
    <location>
        <begin position="561"/>
        <end position="676"/>
    </location>
</feature>
<feature type="compositionally biased region" description="Low complexity" evidence="16">
    <location>
        <begin position="1515"/>
        <end position="1524"/>
    </location>
</feature>
<dbReference type="InterPro" id="IPR054504">
    <property type="entry name" value="PWWP_KDM3B"/>
</dbReference>
<evidence type="ECO:0000256" key="9">
    <source>
        <dbReference type="ARBA" id="ARBA00023004"/>
    </source>
</evidence>
<dbReference type="PROSITE" id="PS51184">
    <property type="entry name" value="JMJC"/>
    <property type="match status" value="1"/>
</dbReference>
<dbReference type="FunFam" id="2.60.120.650:FF:000004">
    <property type="entry name" value="Putative lysine-specific demethylase 3B"/>
    <property type="match status" value="1"/>
</dbReference>
<evidence type="ECO:0000256" key="14">
    <source>
        <dbReference type="ARBA" id="ARBA00038951"/>
    </source>
</evidence>
<evidence type="ECO:0000256" key="7">
    <source>
        <dbReference type="ARBA" id="ARBA00022964"/>
    </source>
</evidence>
<evidence type="ECO:0000256" key="2">
    <source>
        <dbReference type="ARBA" id="ARBA00004123"/>
    </source>
</evidence>
<dbReference type="InterPro" id="IPR054503">
    <property type="entry name" value="KDM3AB_Tudor"/>
</dbReference>
<evidence type="ECO:0000256" key="16">
    <source>
        <dbReference type="SAM" id="MobiDB-lite"/>
    </source>
</evidence>
<feature type="compositionally biased region" description="Basic and acidic residues" evidence="16">
    <location>
        <begin position="581"/>
        <end position="591"/>
    </location>
</feature>
<keyword evidence="6" id="KW-0156">Chromatin regulator</keyword>
<keyword evidence="7" id="KW-0223">Dioxygenase</keyword>
<dbReference type="CTD" id="41143"/>
<dbReference type="Gene3D" id="2.60.120.650">
    <property type="entry name" value="Cupin"/>
    <property type="match status" value="1"/>
</dbReference>
<comment type="catalytic activity">
    <reaction evidence="15">
        <text>N(6),N(6)-dimethyl-L-lysyl(9)-[histone H3] + 2 2-oxoglutarate + 2 O2 = L-lysyl(9)-[histone H3] + 2 formaldehyde + 2 succinate + 2 CO2</text>
        <dbReference type="Rhea" id="RHEA:60188"/>
        <dbReference type="Rhea" id="RHEA-COMP:15541"/>
        <dbReference type="Rhea" id="RHEA-COMP:15546"/>
        <dbReference type="ChEBI" id="CHEBI:15379"/>
        <dbReference type="ChEBI" id="CHEBI:16526"/>
        <dbReference type="ChEBI" id="CHEBI:16810"/>
        <dbReference type="ChEBI" id="CHEBI:16842"/>
        <dbReference type="ChEBI" id="CHEBI:29969"/>
        <dbReference type="ChEBI" id="CHEBI:30031"/>
        <dbReference type="ChEBI" id="CHEBI:61976"/>
        <dbReference type="EC" id="1.14.11.65"/>
    </reaction>
</comment>
<keyword evidence="11" id="KW-0804">Transcription</keyword>
<protein>
    <recommendedName>
        <fullName evidence="14">[histone H3]-dimethyl-L-lysine(9) demethylase</fullName>
        <ecNumber evidence="14">1.14.11.65</ecNumber>
    </recommendedName>
</protein>
<feature type="region of interest" description="Disordered" evidence="16">
    <location>
        <begin position="720"/>
        <end position="739"/>
    </location>
</feature>
<feature type="compositionally biased region" description="Basic and acidic residues" evidence="16">
    <location>
        <begin position="440"/>
        <end position="450"/>
    </location>
</feature>
<dbReference type="Proteomes" id="UP000504635">
    <property type="component" value="Unplaced"/>
</dbReference>
<dbReference type="InParanoid" id="A0A6J2Y2B0"/>
<comment type="cofactor">
    <cofactor evidence="1">
        <name>Fe(2+)</name>
        <dbReference type="ChEBI" id="CHEBI:29033"/>
    </cofactor>
</comment>
<evidence type="ECO:0000256" key="10">
    <source>
        <dbReference type="ARBA" id="ARBA00023015"/>
    </source>
</evidence>
<dbReference type="GO" id="GO:0000118">
    <property type="term" value="C:histone deacetylase complex"/>
    <property type="evidence" value="ECO:0007669"/>
    <property type="project" value="TreeGrafter"/>
</dbReference>
<feature type="compositionally biased region" description="Polar residues" evidence="16">
    <location>
        <begin position="1360"/>
        <end position="1385"/>
    </location>
</feature>
<feature type="region of interest" description="Disordered" evidence="16">
    <location>
        <begin position="895"/>
        <end position="962"/>
    </location>
</feature>
<evidence type="ECO:0000256" key="1">
    <source>
        <dbReference type="ARBA" id="ARBA00001954"/>
    </source>
</evidence>
<feature type="region of interest" description="Disordered" evidence="16">
    <location>
        <begin position="392"/>
        <end position="427"/>
    </location>
</feature>
<keyword evidence="8" id="KW-0560">Oxidoreductase</keyword>
<evidence type="ECO:0000256" key="13">
    <source>
        <dbReference type="ARBA" id="ARBA00037987"/>
    </source>
</evidence>
<feature type="compositionally biased region" description="Basic and acidic residues" evidence="16">
    <location>
        <begin position="903"/>
        <end position="920"/>
    </location>
</feature>
<dbReference type="PANTHER" id="PTHR12549:SF38">
    <property type="entry name" value="JMJC DOMAIN-CONTAINING HISTONE DEMETHYLASE 2, ISOFORM A"/>
    <property type="match status" value="1"/>
</dbReference>
<dbReference type="KEGG" id="soy:115882916"/>
<feature type="region of interest" description="Disordered" evidence="16">
    <location>
        <begin position="282"/>
        <end position="355"/>
    </location>
</feature>
<keyword evidence="4" id="KW-0863">Zinc-finger</keyword>
<evidence type="ECO:0000256" key="8">
    <source>
        <dbReference type="ARBA" id="ARBA00023002"/>
    </source>
</evidence>
<dbReference type="GO" id="GO:0008270">
    <property type="term" value="F:zinc ion binding"/>
    <property type="evidence" value="ECO:0007669"/>
    <property type="project" value="UniProtKB-KW"/>
</dbReference>
<feature type="region of interest" description="Disordered" evidence="16">
    <location>
        <begin position="1249"/>
        <end position="1396"/>
    </location>
</feature>
<dbReference type="InterPro" id="IPR054294">
    <property type="entry name" value="DUF7030"/>
</dbReference>
<feature type="region of interest" description="Disordered" evidence="16">
    <location>
        <begin position="828"/>
        <end position="875"/>
    </location>
</feature>
<feature type="compositionally biased region" description="Low complexity" evidence="16">
    <location>
        <begin position="452"/>
        <end position="472"/>
    </location>
</feature>
<keyword evidence="18" id="KW-1185">Reference proteome</keyword>
<organism evidence="18 19">
    <name type="scientific">Sitophilus oryzae</name>
    <name type="common">Rice weevil</name>
    <name type="synonym">Curculio oryzae</name>
    <dbReference type="NCBI Taxonomy" id="7048"/>
    <lineage>
        <taxon>Eukaryota</taxon>
        <taxon>Metazoa</taxon>
        <taxon>Ecdysozoa</taxon>
        <taxon>Arthropoda</taxon>
        <taxon>Hexapoda</taxon>
        <taxon>Insecta</taxon>
        <taxon>Pterygota</taxon>
        <taxon>Neoptera</taxon>
        <taxon>Endopterygota</taxon>
        <taxon>Coleoptera</taxon>
        <taxon>Polyphaga</taxon>
        <taxon>Cucujiformia</taxon>
        <taxon>Curculionidae</taxon>
        <taxon>Dryophthorinae</taxon>
        <taxon>Sitophilus</taxon>
    </lineage>
</organism>
<comment type="subcellular location">
    <subcellularLocation>
        <location evidence="2">Nucleus</location>
    </subcellularLocation>
</comment>
<evidence type="ECO:0000259" key="17">
    <source>
        <dbReference type="PROSITE" id="PS51184"/>
    </source>
</evidence>
<dbReference type="Pfam" id="PF22988">
    <property type="entry name" value="PWWP_KDM3B"/>
    <property type="match status" value="1"/>
</dbReference>
<feature type="compositionally biased region" description="Basic residues" evidence="16">
    <location>
        <begin position="1670"/>
        <end position="1681"/>
    </location>
</feature>
<feature type="compositionally biased region" description="Low complexity" evidence="16">
    <location>
        <begin position="1690"/>
        <end position="1702"/>
    </location>
</feature>
<dbReference type="GO" id="GO:0000785">
    <property type="term" value="C:chromatin"/>
    <property type="evidence" value="ECO:0007669"/>
    <property type="project" value="TreeGrafter"/>
</dbReference>
<keyword evidence="5" id="KW-0862">Zinc</keyword>
<feature type="compositionally biased region" description="Basic residues" evidence="16">
    <location>
        <begin position="1793"/>
        <end position="1802"/>
    </location>
</feature>
<evidence type="ECO:0000256" key="4">
    <source>
        <dbReference type="ARBA" id="ARBA00022771"/>
    </source>
</evidence>
<feature type="region of interest" description="Disordered" evidence="16">
    <location>
        <begin position="1497"/>
        <end position="1626"/>
    </location>
</feature>
<feature type="compositionally biased region" description="Acidic residues" evidence="16">
    <location>
        <begin position="476"/>
        <end position="485"/>
    </location>
</feature>
<dbReference type="Pfam" id="PF22987">
    <property type="entry name" value="Tudor_KDM3B"/>
    <property type="match status" value="1"/>
</dbReference>
<feature type="compositionally biased region" description="Basic residues" evidence="16">
    <location>
        <begin position="1709"/>
        <end position="1725"/>
    </location>
</feature>
<feature type="domain" description="JmjC" evidence="17">
    <location>
        <begin position="2387"/>
        <end position="2592"/>
    </location>
</feature>
<feature type="compositionally biased region" description="Low complexity" evidence="16">
    <location>
        <begin position="1555"/>
        <end position="1568"/>
    </location>
</feature>
<feature type="compositionally biased region" description="Polar residues" evidence="16">
    <location>
        <begin position="563"/>
        <end position="578"/>
    </location>
</feature>
<dbReference type="InterPro" id="IPR003347">
    <property type="entry name" value="JmjC_dom"/>
</dbReference>
<feature type="compositionally biased region" description="Polar residues" evidence="16">
    <location>
        <begin position="325"/>
        <end position="335"/>
    </location>
</feature>
<dbReference type="Pfam" id="PF22989">
    <property type="entry name" value="DUF7030"/>
    <property type="match status" value="1"/>
</dbReference>
<feature type="compositionally biased region" description="Polar residues" evidence="16">
    <location>
        <begin position="1265"/>
        <end position="1277"/>
    </location>
</feature>
<dbReference type="InterPro" id="IPR045109">
    <property type="entry name" value="LSDs-like"/>
</dbReference>
<evidence type="ECO:0000256" key="12">
    <source>
        <dbReference type="ARBA" id="ARBA00023242"/>
    </source>
</evidence>
<comment type="similarity">
    <text evidence="13">Belongs to the JHDM2 histone demethylase family.</text>
</comment>
<feature type="region of interest" description="Disordered" evidence="16">
    <location>
        <begin position="1082"/>
        <end position="1154"/>
    </location>
</feature>
<feature type="compositionally biased region" description="Low complexity" evidence="16">
    <location>
        <begin position="493"/>
        <end position="504"/>
    </location>
</feature>
<dbReference type="GO" id="GO:0006357">
    <property type="term" value="P:regulation of transcription by RNA polymerase II"/>
    <property type="evidence" value="ECO:0007669"/>
    <property type="project" value="TreeGrafter"/>
</dbReference>
<feature type="region of interest" description="Disordered" evidence="16">
    <location>
        <begin position="2130"/>
        <end position="2214"/>
    </location>
</feature>
<feature type="compositionally biased region" description="Low complexity" evidence="16">
    <location>
        <begin position="1330"/>
        <end position="1347"/>
    </location>
</feature>
<feature type="region of interest" description="Disordered" evidence="16">
    <location>
        <begin position="440"/>
        <end position="548"/>
    </location>
</feature>
<dbReference type="GO" id="GO:0140683">
    <property type="term" value="F:histone H3K9me/H3K9me2 demethylase activity"/>
    <property type="evidence" value="ECO:0007669"/>
    <property type="project" value="UniProtKB-EC"/>
</dbReference>
<evidence type="ECO:0000256" key="6">
    <source>
        <dbReference type="ARBA" id="ARBA00022853"/>
    </source>
</evidence>
<feature type="compositionally biased region" description="Basic and acidic residues" evidence="16">
    <location>
        <begin position="1803"/>
        <end position="1826"/>
    </location>
</feature>
<evidence type="ECO:0000313" key="18">
    <source>
        <dbReference type="Proteomes" id="UP000504635"/>
    </source>
</evidence>
<dbReference type="RefSeq" id="XP_030757044.1">
    <property type="nucleotide sequence ID" value="XM_030901184.1"/>
</dbReference>
<evidence type="ECO:0000256" key="3">
    <source>
        <dbReference type="ARBA" id="ARBA00022723"/>
    </source>
</evidence>
<dbReference type="Pfam" id="PF02373">
    <property type="entry name" value="JmjC"/>
    <property type="match status" value="1"/>
</dbReference>
<evidence type="ECO:0000256" key="15">
    <source>
        <dbReference type="ARBA" id="ARBA00047648"/>
    </source>
</evidence>
<dbReference type="PANTHER" id="PTHR12549">
    <property type="entry name" value="JMJC DOMAIN-CONTAINING HISTONE DEMETHYLATION PROTEIN"/>
    <property type="match status" value="1"/>
</dbReference>
<feature type="compositionally biased region" description="Acidic residues" evidence="16">
    <location>
        <begin position="505"/>
        <end position="515"/>
    </location>
</feature>
<feature type="compositionally biased region" description="Polar residues" evidence="16">
    <location>
        <begin position="1653"/>
        <end position="1669"/>
    </location>
</feature>
<reference evidence="19" key="1">
    <citation type="submission" date="2025-08" db="UniProtKB">
        <authorList>
            <consortium name="RefSeq"/>
        </authorList>
    </citation>
    <scope>IDENTIFICATION</scope>
    <source>
        <tissue evidence="19">Gonads</tissue>
    </source>
</reference>
<dbReference type="GeneID" id="115882916"/>
<evidence type="ECO:0000256" key="5">
    <source>
        <dbReference type="ARBA" id="ARBA00022833"/>
    </source>
</evidence>
<proteinExistence type="inferred from homology"/>
<gene>
    <name evidence="19" type="primary">LOC115882916</name>
</gene>
<feature type="compositionally biased region" description="Basic and acidic residues" evidence="16">
    <location>
        <begin position="398"/>
        <end position="421"/>
    </location>
</feature>
<feature type="compositionally biased region" description="Basic and acidic residues" evidence="16">
    <location>
        <begin position="2130"/>
        <end position="2142"/>
    </location>
</feature>
<feature type="compositionally biased region" description="Basic and acidic residues" evidence="16">
    <location>
        <begin position="1738"/>
        <end position="1749"/>
    </location>
</feature>
<accession>A0A6J2Y2B0</accession>
<feature type="compositionally biased region" description="Low complexity" evidence="16">
    <location>
        <begin position="657"/>
        <end position="672"/>
    </location>
</feature>
<keyword evidence="12" id="KW-0539">Nucleus</keyword>
<dbReference type="GO" id="GO:0003712">
    <property type="term" value="F:transcription coregulator activity"/>
    <property type="evidence" value="ECO:0007669"/>
    <property type="project" value="TreeGrafter"/>
</dbReference>